<keyword evidence="3" id="KW-1003">Cell membrane</keyword>
<dbReference type="Pfam" id="PF00375">
    <property type="entry name" value="SDF"/>
    <property type="match status" value="1"/>
</dbReference>
<accession>A0A5R9IN00</accession>
<dbReference type="SUPFAM" id="SSF118215">
    <property type="entry name" value="Proton glutamate symport protein"/>
    <property type="match status" value="1"/>
</dbReference>
<feature type="transmembrane region" description="Helical" evidence="7">
    <location>
        <begin position="92"/>
        <end position="117"/>
    </location>
</feature>
<evidence type="ECO:0000256" key="5">
    <source>
        <dbReference type="ARBA" id="ARBA00022989"/>
    </source>
</evidence>
<dbReference type="GO" id="GO:0005886">
    <property type="term" value="C:plasma membrane"/>
    <property type="evidence" value="ECO:0007669"/>
    <property type="project" value="UniProtKB-SubCell"/>
</dbReference>
<dbReference type="EMBL" id="VCBC01000004">
    <property type="protein sequence ID" value="TLU66652.1"/>
    <property type="molecule type" value="Genomic_DNA"/>
</dbReference>
<dbReference type="PANTHER" id="PTHR42865">
    <property type="entry name" value="PROTON/GLUTAMATE-ASPARTATE SYMPORTER"/>
    <property type="match status" value="1"/>
</dbReference>
<feature type="transmembrane region" description="Helical" evidence="7">
    <location>
        <begin position="206"/>
        <end position="227"/>
    </location>
</feature>
<organism evidence="8 9">
    <name type="scientific">Thalassotalea litorea</name>
    <dbReference type="NCBI Taxonomy" id="2020715"/>
    <lineage>
        <taxon>Bacteria</taxon>
        <taxon>Pseudomonadati</taxon>
        <taxon>Pseudomonadota</taxon>
        <taxon>Gammaproteobacteria</taxon>
        <taxon>Alteromonadales</taxon>
        <taxon>Colwelliaceae</taxon>
        <taxon>Thalassotalea</taxon>
    </lineage>
</organism>
<dbReference type="InterPro" id="IPR036458">
    <property type="entry name" value="Na:dicarbo_symporter_sf"/>
</dbReference>
<dbReference type="RefSeq" id="WP_138318719.1">
    <property type="nucleotide sequence ID" value="NZ_VCBC01000004.1"/>
</dbReference>
<gene>
    <name evidence="8" type="ORF">FE810_03825</name>
</gene>
<evidence type="ECO:0000313" key="9">
    <source>
        <dbReference type="Proteomes" id="UP000307790"/>
    </source>
</evidence>
<keyword evidence="5 7" id="KW-1133">Transmembrane helix</keyword>
<dbReference type="GO" id="GO:0015293">
    <property type="term" value="F:symporter activity"/>
    <property type="evidence" value="ECO:0007669"/>
    <property type="project" value="UniProtKB-KW"/>
</dbReference>
<evidence type="ECO:0000256" key="3">
    <source>
        <dbReference type="ARBA" id="ARBA00022475"/>
    </source>
</evidence>
<evidence type="ECO:0000256" key="4">
    <source>
        <dbReference type="ARBA" id="ARBA00022692"/>
    </source>
</evidence>
<evidence type="ECO:0000256" key="2">
    <source>
        <dbReference type="ARBA" id="ARBA00022448"/>
    </source>
</evidence>
<dbReference type="Gene3D" id="1.10.3860.10">
    <property type="entry name" value="Sodium:dicarboxylate symporter"/>
    <property type="match status" value="1"/>
</dbReference>
<feature type="transmembrane region" description="Helical" evidence="7">
    <location>
        <begin position="16"/>
        <end position="34"/>
    </location>
</feature>
<feature type="transmembrane region" description="Helical" evidence="7">
    <location>
        <begin position="54"/>
        <end position="80"/>
    </location>
</feature>
<proteinExistence type="predicted"/>
<evidence type="ECO:0000256" key="6">
    <source>
        <dbReference type="ARBA" id="ARBA00023136"/>
    </source>
</evidence>
<comment type="subcellular location">
    <subcellularLocation>
        <location evidence="1">Cell membrane</location>
        <topology evidence="1">Multi-pass membrane protein</topology>
    </subcellularLocation>
</comment>
<comment type="caution">
    <text evidence="8">The sequence shown here is derived from an EMBL/GenBank/DDBJ whole genome shotgun (WGS) entry which is preliminary data.</text>
</comment>
<keyword evidence="2" id="KW-0813">Transport</keyword>
<feature type="transmembrane region" description="Helical" evidence="7">
    <location>
        <begin position="239"/>
        <end position="263"/>
    </location>
</feature>
<dbReference type="OrthoDB" id="9766690at2"/>
<keyword evidence="4 7" id="KW-0812">Transmembrane</keyword>
<dbReference type="PANTHER" id="PTHR42865:SF7">
    <property type="entry name" value="PROTON_GLUTAMATE-ASPARTATE SYMPORTER"/>
    <property type="match status" value="1"/>
</dbReference>
<evidence type="ECO:0000256" key="1">
    <source>
        <dbReference type="ARBA" id="ARBA00004651"/>
    </source>
</evidence>
<dbReference type="Proteomes" id="UP000307790">
    <property type="component" value="Unassembled WGS sequence"/>
</dbReference>
<dbReference type="PRINTS" id="PR00173">
    <property type="entry name" value="EDTRNSPORT"/>
</dbReference>
<keyword evidence="9" id="KW-1185">Reference proteome</keyword>
<name>A0A5R9IN00_9GAMM</name>
<evidence type="ECO:0000256" key="7">
    <source>
        <dbReference type="SAM" id="Phobius"/>
    </source>
</evidence>
<dbReference type="InterPro" id="IPR001991">
    <property type="entry name" value="Na-dicarboxylate_symporter"/>
</dbReference>
<feature type="transmembrane region" description="Helical" evidence="7">
    <location>
        <begin position="331"/>
        <end position="360"/>
    </location>
</feature>
<sequence length="426" mass="45727">MSETEKPTNTHFRQQLWFKVLIALFLGFSVGSLLSENFGLVNVNTARTLGQWLALPGTIFMMLLKFIVLPLVLSSVILGIASSNDVKALKTLGFGVSYILCTSALAIALAFVLAGWIQPGLVMNPEYLGQLSPPEMQRLDLTENGLIGMITGIFPTNIFSHLSQNQMLQVVVAAIIIGFGLLHMDNKSAQPLLALMESVQSLCMTIVLWLMKYTPIVVFGLIANVIITKGLGAISAVSLFFINVLIGLLCIILVYLFIIAVFAKKSPWEFLRNCREVMALALATSSSSATMPVTLRVTESLHGVKPQISRLIIPLGTTINMDATAMYQATVVLFIAQAFGIDLTTAQMVTIVLLSLVASIGAPGIPSASLPILAGTLASQGLPVEGMALILGVDRLLDMGRSVVNVTGDMTAATVLNRYINNKSND</sequence>
<reference evidence="8 9" key="1">
    <citation type="submission" date="2019-05" db="EMBL/GenBank/DDBJ databases">
        <title>Genome sequences of Thalassotalea litorea 1K03283.</title>
        <authorList>
            <person name="Zhang D."/>
        </authorList>
    </citation>
    <scope>NUCLEOTIDE SEQUENCE [LARGE SCALE GENOMIC DNA]</scope>
    <source>
        <strain evidence="8 9">MCCC 1K03283</strain>
    </source>
</reference>
<protein>
    <submittedName>
        <fullName evidence="8">Dicarboxylate/amino acid:cation symporter</fullName>
    </submittedName>
</protein>
<feature type="transmembrane region" description="Helical" evidence="7">
    <location>
        <begin position="167"/>
        <end position="185"/>
    </location>
</feature>
<dbReference type="AlphaFoldDB" id="A0A5R9IN00"/>
<evidence type="ECO:0000313" key="8">
    <source>
        <dbReference type="EMBL" id="TLU66652.1"/>
    </source>
</evidence>
<dbReference type="GO" id="GO:0006835">
    <property type="term" value="P:dicarboxylic acid transport"/>
    <property type="evidence" value="ECO:0007669"/>
    <property type="project" value="TreeGrafter"/>
</dbReference>
<keyword evidence="6 7" id="KW-0472">Membrane</keyword>
<feature type="transmembrane region" description="Helical" evidence="7">
    <location>
        <begin position="372"/>
        <end position="393"/>
    </location>
</feature>